<dbReference type="InterPro" id="IPR036259">
    <property type="entry name" value="MFS_trans_sf"/>
</dbReference>
<evidence type="ECO:0000256" key="4">
    <source>
        <dbReference type="ARBA" id="ARBA00022989"/>
    </source>
</evidence>
<reference evidence="9" key="1">
    <citation type="submission" date="2022-11" db="UniProtKB">
        <authorList>
            <consortium name="WormBaseParasite"/>
        </authorList>
    </citation>
    <scope>IDENTIFICATION</scope>
</reference>
<comment type="subcellular location">
    <subcellularLocation>
        <location evidence="1">Membrane</location>
        <topology evidence="1">Multi-pass membrane protein</topology>
    </subcellularLocation>
</comment>
<accession>A0A914C121</accession>
<organism evidence="8 9">
    <name type="scientific">Acrobeloides nanus</name>
    <dbReference type="NCBI Taxonomy" id="290746"/>
    <lineage>
        <taxon>Eukaryota</taxon>
        <taxon>Metazoa</taxon>
        <taxon>Ecdysozoa</taxon>
        <taxon>Nematoda</taxon>
        <taxon>Chromadorea</taxon>
        <taxon>Rhabditida</taxon>
        <taxon>Tylenchina</taxon>
        <taxon>Cephalobomorpha</taxon>
        <taxon>Cephaloboidea</taxon>
        <taxon>Cephalobidae</taxon>
        <taxon>Acrobeloides</taxon>
    </lineage>
</organism>
<dbReference type="SUPFAM" id="SSF103473">
    <property type="entry name" value="MFS general substrate transporter"/>
    <property type="match status" value="1"/>
</dbReference>
<evidence type="ECO:0000256" key="6">
    <source>
        <dbReference type="SAM" id="MobiDB-lite"/>
    </source>
</evidence>
<sequence length="186" mass="20647">MAEPKILDETDTESLIPTENQDDPEMPSNNKNLLTFKEVVCSSTFKLFFVILILNDTWCQITSGLFKAYGMQFIRDDFFLAAISSLASVTNCLTRVVWGISADRTSFQSTLVVCNTIGASFMCTLGVIKLSGSAYLYLIWICIMFSCIGGTYTLIPYALHKCFGGKNFGFANGALQLSLVNKRFVF</sequence>
<dbReference type="PANTHER" id="PTHR43385:SF1">
    <property type="entry name" value="RIBOFLAVIN TRANSPORTER RIBJ"/>
    <property type="match status" value="1"/>
</dbReference>
<dbReference type="AlphaFoldDB" id="A0A914C121"/>
<evidence type="ECO:0000313" key="9">
    <source>
        <dbReference type="WBParaSite" id="ACRNAN_Path_1478.g5783.t1"/>
    </source>
</evidence>
<evidence type="ECO:0000313" key="8">
    <source>
        <dbReference type="Proteomes" id="UP000887540"/>
    </source>
</evidence>
<keyword evidence="4 7" id="KW-1133">Transmembrane helix</keyword>
<dbReference type="Proteomes" id="UP000887540">
    <property type="component" value="Unplaced"/>
</dbReference>
<feature type="transmembrane region" description="Helical" evidence="7">
    <location>
        <begin position="78"/>
        <end position="98"/>
    </location>
</feature>
<name>A0A914C121_9BILA</name>
<evidence type="ECO:0000256" key="1">
    <source>
        <dbReference type="ARBA" id="ARBA00004141"/>
    </source>
</evidence>
<evidence type="ECO:0000256" key="2">
    <source>
        <dbReference type="ARBA" id="ARBA00022448"/>
    </source>
</evidence>
<feature type="region of interest" description="Disordered" evidence="6">
    <location>
        <begin position="1"/>
        <end position="28"/>
    </location>
</feature>
<evidence type="ECO:0000256" key="5">
    <source>
        <dbReference type="ARBA" id="ARBA00023136"/>
    </source>
</evidence>
<feature type="transmembrane region" description="Helical" evidence="7">
    <location>
        <begin position="110"/>
        <end position="128"/>
    </location>
</feature>
<dbReference type="GO" id="GO:0016020">
    <property type="term" value="C:membrane"/>
    <property type="evidence" value="ECO:0007669"/>
    <property type="project" value="UniProtKB-SubCell"/>
</dbReference>
<proteinExistence type="predicted"/>
<keyword evidence="8" id="KW-1185">Reference proteome</keyword>
<dbReference type="WBParaSite" id="ACRNAN_Path_1478.g5783.t1">
    <property type="protein sequence ID" value="ACRNAN_Path_1478.g5783.t1"/>
    <property type="gene ID" value="ACRNAN_Path_1478.g5783"/>
</dbReference>
<keyword evidence="2" id="KW-0813">Transport</keyword>
<protein>
    <submittedName>
        <fullName evidence="9">Uncharacterized protein</fullName>
    </submittedName>
</protein>
<evidence type="ECO:0000256" key="3">
    <source>
        <dbReference type="ARBA" id="ARBA00022692"/>
    </source>
</evidence>
<feature type="transmembrane region" description="Helical" evidence="7">
    <location>
        <begin position="134"/>
        <end position="159"/>
    </location>
</feature>
<evidence type="ECO:0000256" key="7">
    <source>
        <dbReference type="SAM" id="Phobius"/>
    </source>
</evidence>
<dbReference type="PANTHER" id="PTHR43385">
    <property type="entry name" value="RIBOFLAVIN TRANSPORTER RIBJ"/>
    <property type="match status" value="1"/>
</dbReference>
<keyword evidence="3 7" id="KW-0812">Transmembrane</keyword>
<dbReference type="InterPro" id="IPR052983">
    <property type="entry name" value="MFS_Riboflavin_Transporter"/>
</dbReference>
<dbReference type="Gene3D" id="1.20.1250.20">
    <property type="entry name" value="MFS general substrate transporter like domains"/>
    <property type="match status" value="1"/>
</dbReference>
<keyword evidence="5 7" id="KW-0472">Membrane</keyword>